<sequence length="147" mass="16434">MSPGEAKAYAHRAHWDKPDIWGRVLANRAAQPYMEAMTMASQRAAQYEAYAKRILHEAQLVQNQAAAMAPEIQEKKKEGDFTGSIREANRMTTLLERAHNMDAEAHYEWSMAESSWKSIPEWQAAAYSAAAATGNAYQFKDEAPAGE</sequence>
<organism evidence="1">
    <name type="scientific">Spumella elongata</name>
    <dbReference type="NCBI Taxonomy" id="89044"/>
    <lineage>
        <taxon>Eukaryota</taxon>
        <taxon>Sar</taxon>
        <taxon>Stramenopiles</taxon>
        <taxon>Ochrophyta</taxon>
        <taxon>Chrysophyceae</taxon>
        <taxon>Chromulinales</taxon>
        <taxon>Chromulinaceae</taxon>
        <taxon>Spumella</taxon>
    </lineage>
</organism>
<accession>A0A7S3MFP3</accession>
<dbReference type="EMBL" id="HBIC01054017">
    <property type="protein sequence ID" value="CAE0298881.1"/>
    <property type="molecule type" value="Transcribed_RNA"/>
</dbReference>
<reference evidence="1" key="1">
    <citation type="submission" date="2021-01" db="EMBL/GenBank/DDBJ databases">
        <authorList>
            <person name="Corre E."/>
            <person name="Pelletier E."/>
            <person name="Niang G."/>
            <person name="Scheremetjew M."/>
            <person name="Finn R."/>
            <person name="Kale V."/>
            <person name="Holt S."/>
            <person name="Cochrane G."/>
            <person name="Meng A."/>
            <person name="Brown T."/>
            <person name="Cohen L."/>
        </authorList>
    </citation>
    <scope>NUCLEOTIDE SEQUENCE</scope>
    <source>
        <strain evidence="1">CCAP 955/1</strain>
    </source>
</reference>
<evidence type="ECO:0000313" key="1">
    <source>
        <dbReference type="EMBL" id="CAE0298881.1"/>
    </source>
</evidence>
<proteinExistence type="predicted"/>
<gene>
    <name evidence="1" type="ORF">SELO1098_LOCUS27735</name>
</gene>
<name>A0A7S3MFP3_9STRA</name>
<dbReference type="AlphaFoldDB" id="A0A7S3MFP3"/>
<protein>
    <submittedName>
        <fullName evidence="1">Uncharacterized protein</fullName>
    </submittedName>
</protein>